<dbReference type="InterPro" id="IPR012337">
    <property type="entry name" value="RNaseH-like_sf"/>
</dbReference>
<evidence type="ECO:0000259" key="1">
    <source>
        <dbReference type="Pfam" id="PF13456"/>
    </source>
</evidence>
<dbReference type="InterPro" id="IPR036397">
    <property type="entry name" value="RNaseH_sf"/>
</dbReference>
<dbReference type="InterPro" id="IPR052929">
    <property type="entry name" value="RNase_H-like_EbsB-rel"/>
</dbReference>
<feature type="domain" description="RNase H type-1" evidence="1">
    <location>
        <begin position="59"/>
        <end position="177"/>
    </location>
</feature>
<dbReference type="CDD" id="cd06222">
    <property type="entry name" value="RNase_H_like"/>
    <property type="match status" value="1"/>
</dbReference>
<name>A0AAE0B169_9ROSI</name>
<sequence length="207" mass="23382">MSEQLLNASTRYDESVMCWATNFIVEFWVVNGVTAVKPCPSQNLNAKWSAHVEGYLKVNTDTTMNYDLNRIGFRIIMRDHTCQVMGYFIQRISARVSPQVAEAMADLRGVRFVFGSGLIPAIIESDAKSVMDLILDEVVPLTDVGTVISDILMLNKNHNISFSYAPRNANSIAHMLTRLSLSSEEDQFLLEYYLPYVENLVKVDSQM</sequence>
<dbReference type="SUPFAM" id="SSF53098">
    <property type="entry name" value="Ribonuclease H-like"/>
    <property type="match status" value="1"/>
</dbReference>
<evidence type="ECO:0000313" key="2">
    <source>
        <dbReference type="EMBL" id="KAK3227400.1"/>
    </source>
</evidence>
<dbReference type="GO" id="GO:0004523">
    <property type="term" value="F:RNA-DNA hybrid ribonuclease activity"/>
    <property type="evidence" value="ECO:0007669"/>
    <property type="project" value="InterPro"/>
</dbReference>
<evidence type="ECO:0000313" key="3">
    <source>
        <dbReference type="Proteomes" id="UP001281410"/>
    </source>
</evidence>
<keyword evidence="3" id="KW-1185">Reference proteome</keyword>
<comment type="caution">
    <text evidence="2">The sequence shown here is derived from an EMBL/GenBank/DDBJ whole genome shotgun (WGS) entry which is preliminary data.</text>
</comment>
<protein>
    <recommendedName>
        <fullName evidence="1">RNase H type-1 domain-containing protein</fullName>
    </recommendedName>
</protein>
<dbReference type="PANTHER" id="PTHR47074">
    <property type="entry name" value="BNAC02G40300D PROTEIN"/>
    <property type="match status" value="1"/>
</dbReference>
<dbReference type="AlphaFoldDB" id="A0AAE0B169"/>
<dbReference type="Proteomes" id="UP001281410">
    <property type="component" value="Unassembled WGS sequence"/>
</dbReference>
<dbReference type="EMBL" id="JANJYJ010000002">
    <property type="protein sequence ID" value="KAK3227400.1"/>
    <property type="molecule type" value="Genomic_DNA"/>
</dbReference>
<dbReference type="Pfam" id="PF13456">
    <property type="entry name" value="RVT_3"/>
    <property type="match status" value="1"/>
</dbReference>
<accession>A0AAE0B169</accession>
<reference evidence="2" key="1">
    <citation type="journal article" date="2023" name="Plant J.">
        <title>Genome sequences and population genomics provide insights into the demographic history, inbreeding, and mutation load of two 'living fossil' tree species of Dipteronia.</title>
        <authorList>
            <person name="Feng Y."/>
            <person name="Comes H.P."/>
            <person name="Chen J."/>
            <person name="Zhu S."/>
            <person name="Lu R."/>
            <person name="Zhang X."/>
            <person name="Li P."/>
            <person name="Qiu J."/>
            <person name="Olsen K.M."/>
            <person name="Qiu Y."/>
        </authorList>
    </citation>
    <scope>NUCLEOTIDE SEQUENCE</scope>
    <source>
        <strain evidence="2">NBL</strain>
    </source>
</reference>
<dbReference type="Gene3D" id="3.30.420.10">
    <property type="entry name" value="Ribonuclease H-like superfamily/Ribonuclease H"/>
    <property type="match status" value="1"/>
</dbReference>
<organism evidence="2 3">
    <name type="scientific">Dipteronia sinensis</name>
    <dbReference type="NCBI Taxonomy" id="43782"/>
    <lineage>
        <taxon>Eukaryota</taxon>
        <taxon>Viridiplantae</taxon>
        <taxon>Streptophyta</taxon>
        <taxon>Embryophyta</taxon>
        <taxon>Tracheophyta</taxon>
        <taxon>Spermatophyta</taxon>
        <taxon>Magnoliopsida</taxon>
        <taxon>eudicotyledons</taxon>
        <taxon>Gunneridae</taxon>
        <taxon>Pentapetalae</taxon>
        <taxon>rosids</taxon>
        <taxon>malvids</taxon>
        <taxon>Sapindales</taxon>
        <taxon>Sapindaceae</taxon>
        <taxon>Hippocastanoideae</taxon>
        <taxon>Acereae</taxon>
        <taxon>Dipteronia</taxon>
    </lineage>
</organism>
<dbReference type="InterPro" id="IPR044730">
    <property type="entry name" value="RNase_H-like_dom_plant"/>
</dbReference>
<gene>
    <name evidence="2" type="ORF">Dsin_007262</name>
</gene>
<dbReference type="GO" id="GO:0003676">
    <property type="term" value="F:nucleic acid binding"/>
    <property type="evidence" value="ECO:0007669"/>
    <property type="project" value="InterPro"/>
</dbReference>
<proteinExistence type="predicted"/>
<dbReference type="InterPro" id="IPR002156">
    <property type="entry name" value="RNaseH_domain"/>
</dbReference>
<dbReference type="PANTHER" id="PTHR47074:SF11">
    <property type="entry name" value="REVERSE TRANSCRIPTASE-LIKE PROTEIN"/>
    <property type="match status" value="1"/>
</dbReference>